<feature type="region of interest" description="Disordered" evidence="1">
    <location>
        <begin position="1076"/>
        <end position="1103"/>
    </location>
</feature>
<reference evidence="2 3" key="1">
    <citation type="journal article" date="2016" name="Front. Microbiol.">
        <title>Genome and transcriptome sequences reveal the specific parasitism of the nematophagous Purpureocillium lilacinum 36-1.</title>
        <authorList>
            <person name="Xie J."/>
            <person name="Li S."/>
            <person name="Mo C."/>
            <person name="Xiao X."/>
            <person name="Peng D."/>
            <person name="Wang G."/>
            <person name="Xiao Y."/>
        </authorList>
    </citation>
    <scope>NUCLEOTIDE SEQUENCE [LARGE SCALE GENOMIC DNA]</scope>
    <source>
        <strain evidence="2 3">36-1</strain>
    </source>
</reference>
<feature type="region of interest" description="Disordered" evidence="1">
    <location>
        <begin position="419"/>
        <end position="448"/>
    </location>
</feature>
<dbReference type="EMBL" id="LCWV01000004">
    <property type="protein sequence ID" value="PWI73424.1"/>
    <property type="molecule type" value="Genomic_DNA"/>
</dbReference>
<dbReference type="Proteomes" id="UP000245956">
    <property type="component" value="Unassembled WGS sequence"/>
</dbReference>
<evidence type="ECO:0000313" key="3">
    <source>
        <dbReference type="Proteomes" id="UP000245956"/>
    </source>
</evidence>
<comment type="caution">
    <text evidence="2">The sequence shown here is derived from an EMBL/GenBank/DDBJ whole genome shotgun (WGS) entry which is preliminary data.</text>
</comment>
<feature type="compositionally biased region" description="Polar residues" evidence="1">
    <location>
        <begin position="1091"/>
        <end position="1103"/>
    </location>
</feature>
<sequence length="1143" mass="127588">MTLTMTTREPPLICGRRGSRCHCGQRLGMMKEPRAYLTVGGTPATTEKEKKNEKADFVAAFCSLCLCRTRSRASRTKGCRRPQVRQTLDERPDHWAEDFVGRRDEPLGQVSLKVSRMGEVFRVLVGHDVHGHRVISSPWKSPTIPTIAATCTERQRAGRAGRAGLAHSGERDTAGRRILVGAVSKTYVVRDGHRFRGTGASKSSVPSTKSKTLAYPPRPRRFDNRYHWRVAEPLCVAGRLFANVYFKIRMSVVVVKRDDGTGELVVVSHAAAHGGQASSMLCNNIYLRSTAGASDICMTSLLPLVVERTPHPMNLGKFNSSNGAAYMQYFMRRARIRQFDGIVGTGHDSGSGQRRDCPPAIGKGAVHQGARILPKCKPDRQGENVAANFLISLVVSPFGPQDGPSRGDSGTNPATSIRRRAAKRGGPPPEATVPALARATTHKDECQQARRRNIEAKSALTLVDIALEVAAAVGRTTAAEGQTTGATRQLKGSLESSFCTSAPHHIPELCRARRRRLKKVKGERLQPRQTTSVCGRRVSSFPGRWEASVSKNIKKKMSLLRKFANGPRVALAVPLVISLFLVTYCVYVSGLSTFSFRTGARVAGWYGDRNRMRNLRKPSGTVVSGLVFYGRRDRASCLRCYLDRNLVDNGGWLDEVVWLTNTDDKDDLEYLEEIIASNPKRYKKLSVPGETLSIYTLYKAWELLERGRYYVKIDDDIVWMADDAIPRVVTRKMQHPHDFVVSANVINNPPLGFMHYHLGALHPYFPDVEAPADSNSDTSLVSWKPSQQRPWSGPSNYTWPLDRDPPHKNHRWLRVRNDTMMEQTPAAQLKYELWGPSYDSWAIATQMHYSLLENVEEDGLHAYKFRPPWDMGGERIRINFICVYADDVLDTDPANWTKDRGDEDMLVIDLPAKLRRRQVGRYGCPAAIPKPRQRPSLPITLTVEMHNHLVNTPTCVRRRRREPLVCLSKRGGEDPVRNAARAANRSSPSEIRTTSKWRLSHRSFAAQTDSLERVGYADGRLAVNILSLVPPHAEKDGGCWDGRDKRSHEADAGICMQGDSSQPVCYPVLPEILGRGHSSWPQDQRKGNAAPSRQQARGFTASAAQTRGWHYADIWPHREVRDGRQMMDGAKAANRNARGKAHV</sequence>
<name>A0A2U3EFX1_PURLI</name>
<proteinExistence type="predicted"/>
<organism evidence="2 3">
    <name type="scientific">Purpureocillium lilacinum</name>
    <name type="common">Paecilomyces lilacinus</name>
    <dbReference type="NCBI Taxonomy" id="33203"/>
    <lineage>
        <taxon>Eukaryota</taxon>
        <taxon>Fungi</taxon>
        <taxon>Dikarya</taxon>
        <taxon>Ascomycota</taxon>
        <taxon>Pezizomycotina</taxon>
        <taxon>Sordariomycetes</taxon>
        <taxon>Hypocreomycetidae</taxon>
        <taxon>Hypocreales</taxon>
        <taxon>Ophiocordycipitaceae</taxon>
        <taxon>Purpureocillium</taxon>
    </lineage>
</organism>
<evidence type="ECO:0000313" key="2">
    <source>
        <dbReference type="EMBL" id="PWI73424.1"/>
    </source>
</evidence>
<feature type="region of interest" description="Disordered" evidence="1">
    <location>
        <begin position="1122"/>
        <end position="1143"/>
    </location>
</feature>
<accession>A0A2U3EFX1</accession>
<protein>
    <submittedName>
        <fullName evidence="2">Uncharacterized protein</fullName>
    </submittedName>
</protein>
<gene>
    <name evidence="2" type="ORF">PCL_08700</name>
</gene>
<evidence type="ECO:0000256" key="1">
    <source>
        <dbReference type="SAM" id="MobiDB-lite"/>
    </source>
</evidence>
<dbReference type="AlphaFoldDB" id="A0A2U3EFX1"/>